<dbReference type="SUPFAM" id="SSF51735">
    <property type="entry name" value="NAD(P)-binding Rossmann-fold domains"/>
    <property type="match status" value="1"/>
</dbReference>
<sequence length="229" mass="25061">MLWETIRKCKVEKHDHHREAAAAARRSSDVETAMFEAGKGPGFVDNMVPTSNDSPQAHINEENALNEISIEKDVDGFHPLNIGKLGMKGRDPLFQPCTPKGCLELLSHSGISVKSKRAVVVGRALFVKRDIIIAAAGQANMIKGDLDQTRAQQLLMLVQMPLMTQVESRAIGSVGDVDFEQACKVLWMGDSACGVELLGEVAVLEEEVVRVEEQAVNVRQGLYEEAVKI</sequence>
<dbReference type="InterPro" id="IPR036291">
    <property type="entry name" value="NAD(P)-bd_dom_sf"/>
</dbReference>
<dbReference type="Proteomes" id="UP000631114">
    <property type="component" value="Unassembled WGS sequence"/>
</dbReference>
<dbReference type="PANTHER" id="PTHR48099:SF27">
    <property type="entry name" value="BIFUNCTIONAL PROTEIN FOLD 2"/>
    <property type="match status" value="1"/>
</dbReference>
<name>A0A835M729_9MAGN</name>
<proteinExistence type="predicted"/>
<protein>
    <submittedName>
        <fullName evidence="1">Uncharacterized protein</fullName>
    </submittedName>
</protein>
<accession>A0A835M729</accession>
<dbReference type="GO" id="GO:0005829">
    <property type="term" value="C:cytosol"/>
    <property type="evidence" value="ECO:0007669"/>
    <property type="project" value="TreeGrafter"/>
</dbReference>
<gene>
    <name evidence="1" type="ORF">IFM89_028955</name>
</gene>
<evidence type="ECO:0000313" key="2">
    <source>
        <dbReference type="Proteomes" id="UP000631114"/>
    </source>
</evidence>
<dbReference type="GO" id="GO:0004488">
    <property type="term" value="F:methylenetetrahydrofolate dehydrogenase (NADP+) activity"/>
    <property type="evidence" value="ECO:0007669"/>
    <property type="project" value="InterPro"/>
</dbReference>
<dbReference type="InterPro" id="IPR000672">
    <property type="entry name" value="THF_DH/CycHdrlase"/>
</dbReference>
<dbReference type="Gene3D" id="3.40.50.720">
    <property type="entry name" value="NAD(P)-binding Rossmann-like Domain"/>
    <property type="match status" value="1"/>
</dbReference>
<dbReference type="Gene3D" id="3.40.50.10860">
    <property type="entry name" value="Leucine Dehydrogenase, chain A, domain 1"/>
    <property type="match status" value="1"/>
</dbReference>
<dbReference type="EMBL" id="JADFTS010000003">
    <property type="protein sequence ID" value="KAF9616179.1"/>
    <property type="molecule type" value="Genomic_DNA"/>
</dbReference>
<dbReference type="GO" id="GO:0035999">
    <property type="term" value="P:tetrahydrofolate interconversion"/>
    <property type="evidence" value="ECO:0007669"/>
    <property type="project" value="TreeGrafter"/>
</dbReference>
<dbReference type="PANTHER" id="PTHR48099">
    <property type="entry name" value="C-1-TETRAHYDROFOLATE SYNTHASE, CYTOPLASMIC-RELATED"/>
    <property type="match status" value="1"/>
</dbReference>
<dbReference type="AlphaFoldDB" id="A0A835M729"/>
<dbReference type="PRINTS" id="PR00085">
    <property type="entry name" value="THFDHDRGNASE"/>
</dbReference>
<comment type="caution">
    <text evidence="1">The sequence shown here is derived from an EMBL/GenBank/DDBJ whole genome shotgun (WGS) entry which is preliminary data.</text>
</comment>
<organism evidence="1 2">
    <name type="scientific">Coptis chinensis</name>
    <dbReference type="NCBI Taxonomy" id="261450"/>
    <lineage>
        <taxon>Eukaryota</taxon>
        <taxon>Viridiplantae</taxon>
        <taxon>Streptophyta</taxon>
        <taxon>Embryophyta</taxon>
        <taxon>Tracheophyta</taxon>
        <taxon>Spermatophyta</taxon>
        <taxon>Magnoliopsida</taxon>
        <taxon>Ranunculales</taxon>
        <taxon>Ranunculaceae</taxon>
        <taxon>Coptidoideae</taxon>
        <taxon>Coptis</taxon>
    </lineage>
</organism>
<reference evidence="1 2" key="1">
    <citation type="submission" date="2020-10" db="EMBL/GenBank/DDBJ databases">
        <title>The Coptis chinensis genome and diversification of protoberbering-type alkaloids.</title>
        <authorList>
            <person name="Wang B."/>
            <person name="Shu S."/>
            <person name="Song C."/>
            <person name="Liu Y."/>
        </authorList>
    </citation>
    <scope>NUCLEOTIDE SEQUENCE [LARGE SCALE GENOMIC DNA]</scope>
    <source>
        <strain evidence="1">HL-2020</strain>
        <tissue evidence="1">Leaf</tissue>
    </source>
</reference>
<dbReference type="GO" id="GO:0004477">
    <property type="term" value="F:methenyltetrahydrofolate cyclohydrolase activity"/>
    <property type="evidence" value="ECO:0007669"/>
    <property type="project" value="TreeGrafter"/>
</dbReference>
<keyword evidence="2" id="KW-1185">Reference proteome</keyword>
<dbReference type="OrthoDB" id="5126881at2759"/>
<evidence type="ECO:0000313" key="1">
    <source>
        <dbReference type="EMBL" id="KAF9616179.1"/>
    </source>
</evidence>